<dbReference type="SUPFAM" id="SSF49503">
    <property type="entry name" value="Cupredoxins"/>
    <property type="match status" value="2"/>
</dbReference>
<sequence length="619" mass="65686">MTTTRTKMMLEFLLALVFAMGLIEISWGAEFWLKAQTFTKTMPVTNEVITMWGFAQCTDGTYATCGAPSVPGPRLTVPPGDSVLTINLRNNLTGPHVEPISIVIPGQAAVMTPVKFTDGTGRDRVKSFTTETPADNSTTVTYTWSNLKPGTFLYQSGSHPAVQVQMGLYGAVTKDSAAGEAYSPATAFASEALLLFSEIDPALHAAIATGNYGPTGTMTSTIEYAPKYFLINGEPYSPAASPIVAGTVNRSILLRFLNAGLTNRVPSLTGLSMSVVAEDGNLYPYAKNHYSLLLAPGKTIDALVNVSSAGSYPIFDRRLGLTNSASPSGGMLRYLQVVNEATPPTGSVVINGDAVTTNVRGVTLTLSATDADNAVTSMRFSWDSVTWFNWETYATTRNATIPVGANGAKIIYVQFRDAVGNVSNTYSDSIIYDTTAPTGSVTINGGAAATSTRPVTLAINATDALNTVTQMRLSWNGTTWNSWESYATTRNATIPVGADGTKTIYIQFRDAAGNVSATYSDSILLDTTPPTGSVVINGNAATTNNPAVTLTLSATDAASAVNSMQFSWNGTTWYTWETYATARNATLQGGAGIKTIYVRFRDALGNVSSVYTDSITYTP</sequence>
<organism evidence="1">
    <name type="scientific">Geobacter metallireducens</name>
    <dbReference type="NCBI Taxonomy" id="28232"/>
    <lineage>
        <taxon>Bacteria</taxon>
        <taxon>Pseudomonadati</taxon>
        <taxon>Thermodesulfobacteriota</taxon>
        <taxon>Desulfuromonadia</taxon>
        <taxon>Geobacterales</taxon>
        <taxon>Geobacteraceae</taxon>
        <taxon>Geobacter</taxon>
    </lineage>
</organism>
<gene>
    <name evidence="1" type="ORF">ENQ87_05460</name>
</gene>
<reference evidence="1" key="1">
    <citation type="journal article" date="2020" name="mSystems">
        <title>Genome- and Community-Level Interaction Insights into Carbon Utilization and Element Cycling Functions of Hydrothermarchaeota in Hydrothermal Sediment.</title>
        <authorList>
            <person name="Zhou Z."/>
            <person name="Liu Y."/>
            <person name="Xu W."/>
            <person name="Pan J."/>
            <person name="Luo Z.H."/>
            <person name="Li M."/>
        </authorList>
    </citation>
    <scope>NUCLEOTIDE SEQUENCE [LARGE SCALE GENOMIC DNA]</scope>
    <source>
        <strain evidence="1">SpSt-349</strain>
    </source>
</reference>
<proteinExistence type="predicted"/>
<dbReference type="Gene3D" id="2.60.40.420">
    <property type="entry name" value="Cupredoxins - blue copper proteins"/>
    <property type="match status" value="1"/>
</dbReference>
<dbReference type="EMBL" id="DSOV01000019">
    <property type="protein sequence ID" value="HEN41814.1"/>
    <property type="molecule type" value="Genomic_DNA"/>
</dbReference>
<name>A0A831XDT4_GEOME</name>
<accession>A0A831XDT4</accession>
<protein>
    <recommendedName>
        <fullName evidence="2">Plastocyanin-like domain-containing protein</fullName>
    </recommendedName>
</protein>
<dbReference type="InterPro" id="IPR008972">
    <property type="entry name" value="Cupredoxin"/>
</dbReference>
<evidence type="ECO:0008006" key="2">
    <source>
        <dbReference type="Google" id="ProtNLM"/>
    </source>
</evidence>
<evidence type="ECO:0000313" key="1">
    <source>
        <dbReference type="EMBL" id="HEN41814.1"/>
    </source>
</evidence>
<comment type="caution">
    <text evidence="1">The sequence shown here is derived from an EMBL/GenBank/DDBJ whole genome shotgun (WGS) entry which is preliminary data.</text>
</comment>
<dbReference type="AlphaFoldDB" id="A0A831XDT4"/>